<evidence type="ECO:0000256" key="3">
    <source>
        <dbReference type="ARBA" id="ARBA00009677"/>
    </source>
</evidence>
<dbReference type="InterPro" id="IPR001444">
    <property type="entry name" value="Flag_bb_rod_N"/>
</dbReference>
<feature type="domain" description="Flagellar basal body rod protein N-terminal" evidence="7">
    <location>
        <begin position="6"/>
        <end position="35"/>
    </location>
</feature>
<dbReference type="Proteomes" id="UP000241421">
    <property type="component" value="Unassembled WGS sequence"/>
</dbReference>
<evidence type="ECO:0000256" key="2">
    <source>
        <dbReference type="ARBA" id="ARBA00004613"/>
    </source>
</evidence>
<dbReference type="EMBL" id="PXWF02000269">
    <property type="protein sequence ID" value="PWF44349.1"/>
    <property type="molecule type" value="Genomic_DNA"/>
</dbReference>
<evidence type="ECO:0000256" key="6">
    <source>
        <dbReference type="ARBA" id="ARBA00023143"/>
    </source>
</evidence>
<evidence type="ECO:0000256" key="5">
    <source>
        <dbReference type="ARBA" id="ARBA00022525"/>
    </source>
</evidence>
<evidence type="ECO:0000259" key="8">
    <source>
        <dbReference type="Pfam" id="PF06429"/>
    </source>
</evidence>
<evidence type="ECO:0000259" key="10">
    <source>
        <dbReference type="Pfam" id="PF22638"/>
    </source>
</evidence>
<dbReference type="Pfam" id="PF00460">
    <property type="entry name" value="Flg_bb_rod"/>
    <property type="match status" value="1"/>
</dbReference>
<dbReference type="Pfam" id="PF06429">
    <property type="entry name" value="Flg_bbr_C"/>
    <property type="match status" value="1"/>
</dbReference>
<proteinExistence type="inferred from homology"/>
<dbReference type="PRINTS" id="PR01005">
    <property type="entry name" value="FLGHOOKAP1"/>
</dbReference>
<keyword evidence="11" id="KW-0969">Cilium</keyword>
<name>A0A2U2HGQ0_9BURK</name>
<dbReference type="GO" id="GO:0009424">
    <property type="term" value="C:bacterial-type flagellum hook"/>
    <property type="evidence" value="ECO:0007669"/>
    <property type="project" value="InterPro"/>
</dbReference>
<sequence>MAGNILNVGKSALFAAQAGLTTTGHNIANANVAGYSRQTVVQGTAFGQDLGFGFIGNGTDVSEIKRYSDAFLNGQVRQAQATTSSLNSFYTQISQVDNLMADPTTGLSPALQGFFKSVQDLSSAPTSNVARQGMLSAGESLASRFQGIDARLQELRGNVNAQIGSNVNAINSYSTQIAALNEQISQNSANPGRMPNDLLDARDQLIAELNTHVKTTVVPSERNTVTVSIGSGQPLVVGARAFSLAAVPSATDSSRIEVAYISGGQPQRMADGTIKGGELGGLLEFRSTALDQAQSRLGRVAAGVALSFNAQHGLGLDQAGQAGAAFFKVGAPFVGASETNNPASTTSVKAELVDATKLTQSDYKVQYDGADFVVTRLSDNTQTKIVPYPQTAAQIIDGVAYTITGGASAGDSYSVRPTINGASEFGMAISDRGKIAAAAAVVSEAQLQNTGSGKIGEAVYGSAYMDAPLAAPLKLTFSTPAGGGRQFTATAPVTVTVGGVPTQYAAGELISYSAASGATVSSGGLSVALSGAPDSGDVFTVAAGNGNSSDNRNMRALGALQTAGVFDGGNGTFQSAYAEMVSFVGNKTRETQVKSAASETMLAQARRSQGEVSGVNLDEEAANLLKYQQAYQAAGKLMQASSEMFDTLLSLGS</sequence>
<protein>
    <recommendedName>
        <fullName evidence="4">Flagellar hook-associated protein 1</fullName>
    </recommendedName>
</protein>
<accession>A0A2U2HGQ0</accession>
<dbReference type="AlphaFoldDB" id="A0A2U2HGQ0"/>
<dbReference type="GO" id="GO:0005198">
    <property type="term" value="F:structural molecule activity"/>
    <property type="evidence" value="ECO:0007669"/>
    <property type="project" value="InterPro"/>
</dbReference>
<feature type="domain" description="Flagellar hook-associated protein 1 D2-like" evidence="9">
    <location>
        <begin position="337"/>
        <end position="417"/>
    </location>
</feature>
<dbReference type="PANTHER" id="PTHR30033">
    <property type="entry name" value="FLAGELLAR HOOK-ASSOCIATED PROTEIN 1"/>
    <property type="match status" value="1"/>
</dbReference>
<dbReference type="InterPro" id="IPR049119">
    <property type="entry name" value="FlgK_D2-like"/>
</dbReference>
<reference evidence="11 12" key="1">
    <citation type="submission" date="2018-04" db="EMBL/GenBank/DDBJ databases">
        <title>Massilia violaceinigra sp. nov., a novel purple-pigmented bacterium isolated from Tianshan glacier, Xinjiang, China.</title>
        <authorList>
            <person name="Wang H."/>
        </authorList>
    </citation>
    <scope>NUCLEOTIDE SEQUENCE [LARGE SCALE GENOMIC DNA]</scope>
    <source>
        <strain evidence="11 12">B448-2</strain>
    </source>
</reference>
<dbReference type="Pfam" id="PF22638">
    <property type="entry name" value="FlgK_D1"/>
    <property type="match status" value="1"/>
</dbReference>
<keyword evidence="11" id="KW-0966">Cell projection</keyword>
<dbReference type="RefSeq" id="WP_106759041.1">
    <property type="nucleotide sequence ID" value="NZ_PXWF02000269.1"/>
</dbReference>
<dbReference type="Pfam" id="PF21158">
    <property type="entry name" value="flgK_1st_1"/>
    <property type="match status" value="1"/>
</dbReference>
<dbReference type="SUPFAM" id="SSF64518">
    <property type="entry name" value="Phase 1 flagellin"/>
    <property type="match status" value="2"/>
</dbReference>
<keyword evidence="6" id="KW-0975">Bacterial flagellum</keyword>
<dbReference type="OrthoDB" id="9802553at2"/>
<feature type="domain" description="Flagellar hook-associated protein FlgK helical" evidence="10">
    <location>
        <begin position="93"/>
        <end position="327"/>
    </location>
</feature>
<organism evidence="11 12">
    <name type="scientific">Massilia glaciei</name>
    <dbReference type="NCBI Taxonomy" id="1524097"/>
    <lineage>
        <taxon>Bacteria</taxon>
        <taxon>Pseudomonadati</taxon>
        <taxon>Pseudomonadota</taxon>
        <taxon>Betaproteobacteria</taxon>
        <taxon>Burkholderiales</taxon>
        <taxon>Oxalobacteraceae</taxon>
        <taxon>Telluria group</taxon>
        <taxon>Massilia</taxon>
    </lineage>
</organism>
<dbReference type="NCBIfam" id="TIGR02492">
    <property type="entry name" value="flgK_ends"/>
    <property type="match status" value="1"/>
</dbReference>
<comment type="caution">
    <text evidence="11">The sequence shown here is derived from an EMBL/GenBank/DDBJ whole genome shotgun (WGS) entry which is preliminary data.</text>
</comment>
<keyword evidence="12" id="KW-1185">Reference proteome</keyword>
<evidence type="ECO:0000256" key="4">
    <source>
        <dbReference type="ARBA" id="ARBA00016244"/>
    </source>
</evidence>
<dbReference type="GO" id="GO:0005576">
    <property type="term" value="C:extracellular region"/>
    <property type="evidence" value="ECO:0007669"/>
    <property type="project" value="UniProtKB-SubCell"/>
</dbReference>
<dbReference type="InterPro" id="IPR053927">
    <property type="entry name" value="FlgK_helical"/>
</dbReference>
<keyword evidence="11" id="KW-0282">Flagellum</keyword>
<comment type="similarity">
    <text evidence="3">Belongs to the flagella basal body rod proteins family.</text>
</comment>
<evidence type="ECO:0000313" key="12">
    <source>
        <dbReference type="Proteomes" id="UP000241421"/>
    </source>
</evidence>
<gene>
    <name evidence="11" type="ORF">C7C56_019525</name>
</gene>
<dbReference type="InterPro" id="IPR010930">
    <property type="entry name" value="Flg_bb/hook_C_dom"/>
</dbReference>
<keyword evidence="5" id="KW-0964">Secreted</keyword>
<evidence type="ECO:0000313" key="11">
    <source>
        <dbReference type="EMBL" id="PWF44349.1"/>
    </source>
</evidence>
<evidence type="ECO:0000256" key="1">
    <source>
        <dbReference type="ARBA" id="ARBA00004365"/>
    </source>
</evidence>
<evidence type="ECO:0000259" key="9">
    <source>
        <dbReference type="Pfam" id="PF21158"/>
    </source>
</evidence>
<dbReference type="PANTHER" id="PTHR30033:SF1">
    <property type="entry name" value="FLAGELLAR HOOK-ASSOCIATED PROTEIN 1"/>
    <property type="match status" value="1"/>
</dbReference>
<feature type="domain" description="Flagellar basal-body/hook protein C-terminal" evidence="8">
    <location>
        <begin position="611"/>
        <end position="651"/>
    </location>
</feature>
<dbReference type="GO" id="GO:0044780">
    <property type="term" value="P:bacterial-type flagellum assembly"/>
    <property type="evidence" value="ECO:0007669"/>
    <property type="project" value="InterPro"/>
</dbReference>
<dbReference type="InterPro" id="IPR002371">
    <property type="entry name" value="FlgK"/>
</dbReference>
<comment type="subcellular location">
    <subcellularLocation>
        <location evidence="1">Bacterial flagellum</location>
    </subcellularLocation>
    <subcellularLocation>
        <location evidence="2">Secreted</location>
    </subcellularLocation>
</comment>
<evidence type="ECO:0000259" key="7">
    <source>
        <dbReference type="Pfam" id="PF00460"/>
    </source>
</evidence>